<dbReference type="Proteomes" id="UP000242682">
    <property type="component" value="Unassembled WGS sequence"/>
</dbReference>
<dbReference type="EMBL" id="PYAT01000011">
    <property type="protein sequence ID" value="PSL31680.1"/>
    <property type="molecule type" value="Genomic_DNA"/>
</dbReference>
<sequence length="320" mass="36268">MNILILCAGRRVKIVQYFNKELAKVNGLVFTCDMDMFAPAVYFSEKFFKVPKINDENYVDDIIKICSDNNIDALISMIDPELELIAGNYEKFKSHGITPIISSLPMVELSFNKYAMHRFLIERGLPSVPTFYDLEQIGAAIGKGNISFPLISKPVTGSASLGITTIKDEYEFENYRESSIQMVYQPFFKDKEFGVDVYVDMVTGELVDLFIKEKISMRAGETDKSISIHNKEIENIVRDFVSQTEFKGPIDIDIFEHNGKFFISEINPRFGGGYPHAYECGIDFPAYIVNNLNGISNAPYTGFGYEKGKIMVKFDDLILL</sequence>
<dbReference type="InterPro" id="IPR048764">
    <property type="entry name" value="PylC_N"/>
</dbReference>
<gene>
    <name evidence="3" type="ORF">B0H99_11163</name>
</gene>
<dbReference type="Pfam" id="PF02655">
    <property type="entry name" value="ATP-grasp_3"/>
    <property type="match status" value="1"/>
</dbReference>
<dbReference type="OrthoDB" id="9803907at2"/>
<dbReference type="RefSeq" id="WP_106534261.1">
    <property type="nucleotide sequence ID" value="NZ_PYAT01000011.1"/>
</dbReference>
<dbReference type="InterPro" id="IPR013815">
    <property type="entry name" value="ATP_grasp_subdomain_1"/>
</dbReference>
<dbReference type="GO" id="GO:0046872">
    <property type="term" value="F:metal ion binding"/>
    <property type="evidence" value="ECO:0007669"/>
    <property type="project" value="InterPro"/>
</dbReference>
<evidence type="ECO:0000313" key="3">
    <source>
        <dbReference type="EMBL" id="PSL31680.1"/>
    </source>
</evidence>
<dbReference type="Pfam" id="PF21360">
    <property type="entry name" value="PylC-like_N"/>
    <property type="match status" value="1"/>
</dbReference>
<comment type="caution">
    <text evidence="3">The sequence shown here is derived from an EMBL/GenBank/DDBJ whole genome shotgun (WGS) entry which is preliminary data.</text>
</comment>
<name>A0A2P8GCH6_9BACL</name>
<feature type="domain" description="ATP-grasp" evidence="2">
    <location>
        <begin position="117"/>
        <end position="293"/>
    </location>
</feature>
<keyword evidence="1" id="KW-0067">ATP-binding</keyword>
<keyword evidence="4" id="KW-1185">Reference proteome</keyword>
<evidence type="ECO:0000256" key="1">
    <source>
        <dbReference type="PROSITE-ProRule" id="PRU00409"/>
    </source>
</evidence>
<keyword evidence="1" id="KW-0547">Nucleotide-binding</keyword>
<dbReference type="Gene3D" id="3.40.50.20">
    <property type="match status" value="1"/>
</dbReference>
<dbReference type="Gene3D" id="3.30.1490.20">
    <property type="entry name" value="ATP-grasp fold, A domain"/>
    <property type="match status" value="1"/>
</dbReference>
<dbReference type="SUPFAM" id="SSF56059">
    <property type="entry name" value="Glutathione synthetase ATP-binding domain-like"/>
    <property type="match status" value="1"/>
</dbReference>
<dbReference type="PROSITE" id="PS50975">
    <property type="entry name" value="ATP_GRASP"/>
    <property type="match status" value="1"/>
</dbReference>
<reference evidence="3 4" key="1">
    <citation type="submission" date="2018-03" db="EMBL/GenBank/DDBJ databases">
        <title>Genomic Encyclopedia of Type Strains, Phase III (KMG-III): the genomes of soil and plant-associated and newly described type strains.</title>
        <authorList>
            <person name="Whitman W."/>
        </authorList>
    </citation>
    <scope>NUCLEOTIDE SEQUENCE [LARGE SCALE GENOMIC DNA]</scope>
    <source>
        <strain evidence="3 4">CGMCC 1.12259</strain>
    </source>
</reference>
<dbReference type="AlphaFoldDB" id="A0A2P8GCH6"/>
<dbReference type="InterPro" id="IPR011761">
    <property type="entry name" value="ATP-grasp"/>
</dbReference>
<protein>
    <submittedName>
        <fullName evidence="3">Carbamoyl-phosphate synthase large subunit</fullName>
    </submittedName>
</protein>
<accession>A0A2P8GCH6</accession>
<evidence type="ECO:0000259" key="2">
    <source>
        <dbReference type="PROSITE" id="PS50975"/>
    </source>
</evidence>
<dbReference type="GO" id="GO:0005524">
    <property type="term" value="F:ATP binding"/>
    <property type="evidence" value="ECO:0007669"/>
    <property type="project" value="UniProtKB-UniRule"/>
</dbReference>
<dbReference type="Gene3D" id="3.30.470.20">
    <property type="entry name" value="ATP-grasp fold, B domain"/>
    <property type="match status" value="1"/>
</dbReference>
<proteinExistence type="predicted"/>
<dbReference type="InterPro" id="IPR003806">
    <property type="entry name" value="ATP-grasp_PylC-type"/>
</dbReference>
<dbReference type="NCBIfam" id="NF009406">
    <property type="entry name" value="PRK12767.1-5"/>
    <property type="match status" value="1"/>
</dbReference>
<evidence type="ECO:0000313" key="4">
    <source>
        <dbReference type="Proteomes" id="UP000242682"/>
    </source>
</evidence>
<organism evidence="3 4">
    <name type="scientific">Planomicrobium soli</name>
    <dbReference type="NCBI Taxonomy" id="1176648"/>
    <lineage>
        <taxon>Bacteria</taxon>
        <taxon>Bacillati</taxon>
        <taxon>Bacillota</taxon>
        <taxon>Bacilli</taxon>
        <taxon>Bacillales</taxon>
        <taxon>Caryophanaceae</taxon>
        <taxon>Planomicrobium</taxon>
    </lineage>
</organism>